<dbReference type="Proteomes" id="UP000466864">
    <property type="component" value="Unassembled WGS sequence"/>
</dbReference>
<dbReference type="EMBL" id="VUMV01000008">
    <property type="protein sequence ID" value="MST82766.1"/>
    <property type="molecule type" value="Genomic_DNA"/>
</dbReference>
<sequence length="236" mass="27661">MKVMVIPDVHLKPWIFHRASELMKEIKPDRTVCLMDIADDWRQQFNLDLYIQTYDAAIAFAKDYPDTLWCYGNHDVCYLWNQRETGYSKIAPWTVCEKLQILRESLPDERQLAYLHRIDNVLFSHGGLTDAFVRRYVPAGKYNDIDIVIDMINGFSCGEMWQDASPIWYRPQYYEGRLYKPRKLLQVVGHTPVDRISRKGDLISCDVFSTDSSGEPIGTQEFPVINTDDWEYFGVR</sequence>
<organism evidence="2 3">
    <name type="scientific">Bilifractor porci</name>
    <dbReference type="NCBI Taxonomy" id="2606636"/>
    <lineage>
        <taxon>Bacteria</taxon>
        <taxon>Bacillati</taxon>
        <taxon>Bacillota</taxon>
        <taxon>Clostridia</taxon>
        <taxon>Lachnospirales</taxon>
        <taxon>Lachnospiraceae</taxon>
        <taxon>Bilifractor</taxon>
    </lineage>
</organism>
<evidence type="ECO:0000313" key="3">
    <source>
        <dbReference type="Proteomes" id="UP000466864"/>
    </source>
</evidence>
<name>A0A7X2TQF5_9FIRM</name>
<dbReference type="AlphaFoldDB" id="A0A7X2TQF5"/>
<dbReference type="InterPro" id="IPR029052">
    <property type="entry name" value="Metallo-depent_PP-like"/>
</dbReference>
<accession>A0A7X2TQF5</accession>
<keyword evidence="3" id="KW-1185">Reference proteome</keyword>
<evidence type="ECO:0000313" key="2">
    <source>
        <dbReference type="EMBL" id="MST82766.1"/>
    </source>
</evidence>
<dbReference type="GO" id="GO:0016787">
    <property type="term" value="F:hydrolase activity"/>
    <property type="evidence" value="ECO:0007669"/>
    <property type="project" value="InterPro"/>
</dbReference>
<protein>
    <submittedName>
        <fullName evidence="2">Metallophosphoesterase</fullName>
    </submittedName>
</protein>
<gene>
    <name evidence="2" type="ORF">FYJ60_10620</name>
</gene>
<dbReference type="Pfam" id="PF00149">
    <property type="entry name" value="Metallophos"/>
    <property type="match status" value="1"/>
</dbReference>
<dbReference type="Gene3D" id="3.60.21.10">
    <property type="match status" value="1"/>
</dbReference>
<reference evidence="2 3" key="1">
    <citation type="submission" date="2019-08" db="EMBL/GenBank/DDBJ databases">
        <title>In-depth cultivation of the pig gut microbiome towards novel bacterial diversity and tailored functional studies.</title>
        <authorList>
            <person name="Wylensek D."/>
            <person name="Hitch T.C.A."/>
            <person name="Clavel T."/>
        </authorList>
    </citation>
    <scope>NUCLEOTIDE SEQUENCE [LARGE SCALE GENOMIC DNA]</scope>
    <source>
        <strain evidence="2 3">Oil+RF-744-WCA-WT-13</strain>
    </source>
</reference>
<proteinExistence type="predicted"/>
<feature type="domain" description="Calcineurin-like phosphoesterase" evidence="1">
    <location>
        <begin position="1"/>
        <end position="197"/>
    </location>
</feature>
<dbReference type="RefSeq" id="WP_154458678.1">
    <property type="nucleotide sequence ID" value="NZ_VUMV01000008.1"/>
</dbReference>
<dbReference type="SUPFAM" id="SSF56300">
    <property type="entry name" value="Metallo-dependent phosphatases"/>
    <property type="match status" value="1"/>
</dbReference>
<comment type="caution">
    <text evidence="2">The sequence shown here is derived from an EMBL/GenBank/DDBJ whole genome shotgun (WGS) entry which is preliminary data.</text>
</comment>
<dbReference type="InterPro" id="IPR004843">
    <property type="entry name" value="Calcineurin-like_PHP"/>
</dbReference>
<evidence type="ECO:0000259" key="1">
    <source>
        <dbReference type="Pfam" id="PF00149"/>
    </source>
</evidence>